<dbReference type="CDD" id="cd07247">
    <property type="entry name" value="SgaA_N_like"/>
    <property type="match status" value="2"/>
</dbReference>
<evidence type="ECO:0000313" key="3">
    <source>
        <dbReference type="Proteomes" id="UP000283128"/>
    </source>
</evidence>
<feature type="domain" description="VOC" evidence="1">
    <location>
        <begin position="9"/>
        <end position="124"/>
    </location>
</feature>
<dbReference type="InterPro" id="IPR004360">
    <property type="entry name" value="Glyas_Fos-R_dOase_dom"/>
</dbReference>
<dbReference type="InterPro" id="IPR029068">
    <property type="entry name" value="Glyas_Bleomycin-R_OHBP_Dase"/>
</dbReference>
<dbReference type="AlphaFoldDB" id="A0A3S2VH17"/>
<dbReference type="Gene3D" id="3.10.180.10">
    <property type="entry name" value="2,3-Dihydroxybiphenyl 1,2-Dioxygenase, domain 1"/>
    <property type="match status" value="2"/>
</dbReference>
<evidence type="ECO:0000259" key="1">
    <source>
        <dbReference type="PROSITE" id="PS51819"/>
    </source>
</evidence>
<dbReference type="PROSITE" id="PS51819">
    <property type="entry name" value="VOC"/>
    <property type="match status" value="2"/>
</dbReference>
<reference evidence="2 3" key="1">
    <citation type="submission" date="2019-01" db="EMBL/GenBank/DDBJ databases">
        <title>Genome sequences of Streptomyces and Rhizobium isolates collected from root and soil.</title>
        <authorList>
            <person name="Chhettri S."/>
            <person name="Sevigny J.L."/>
            <person name="Sen A."/>
            <person name="Ennis N."/>
            <person name="Tisa L."/>
        </authorList>
    </citation>
    <scope>NUCLEOTIDE SEQUENCE [LARGE SCALE GENOMIC DNA]</scope>
    <source>
        <strain evidence="2 3">San01</strain>
    </source>
</reference>
<dbReference type="PANTHER" id="PTHR33993:SF14">
    <property type="entry name" value="GB|AAF24581.1"/>
    <property type="match status" value="1"/>
</dbReference>
<dbReference type="EMBL" id="RZYA01000004">
    <property type="protein sequence ID" value="RVU26285.1"/>
    <property type="molecule type" value="Genomic_DNA"/>
</dbReference>
<gene>
    <name evidence="2" type="ORF">EOT10_12030</name>
</gene>
<keyword evidence="3" id="KW-1185">Reference proteome</keyword>
<evidence type="ECO:0000313" key="2">
    <source>
        <dbReference type="EMBL" id="RVU26285.1"/>
    </source>
</evidence>
<proteinExistence type="predicted"/>
<sequence length="257" mass="27296">MKISKTPSAPCWVDLSTPDTDGARLFYEGLFGWRGEVVPDPRAGGYGMFAGPGGALVGGFGPTRSPKQPAAWLPYFQSAGVDAVVARVKGNGGSVVAGPMGVMEQGKLAVCQDPAGAAFGLWQPVKHPGFGVVNEPVSVCWFELLTRDPAGSEDFYQSILGWGARRRHLEQGEYTEWSVDAETFGGMLDTASDSFPEELPAHWMVYLAVADADATAARCKELGGQILVHPTTIEPGRFSVLADPRGASFAVITYAAR</sequence>
<accession>A0A3S2VH17</accession>
<dbReference type="InterPro" id="IPR037523">
    <property type="entry name" value="VOC_core"/>
</dbReference>
<dbReference type="SUPFAM" id="SSF54593">
    <property type="entry name" value="Glyoxalase/Bleomycin resistance protein/Dihydroxybiphenyl dioxygenase"/>
    <property type="match status" value="2"/>
</dbReference>
<dbReference type="PANTHER" id="PTHR33993">
    <property type="entry name" value="GLYOXALASE-RELATED"/>
    <property type="match status" value="1"/>
</dbReference>
<feature type="domain" description="VOC" evidence="1">
    <location>
        <begin position="138"/>
        <end position="254"/>
    </location>
</feature>
<dbReference type="RefSeq" id="WP_127828109.1">
    <property type="nucleotide sequence ID" value="NZ_RZYA01000004.1"/>
</dbReference>
<dbReference type="InterPro" id="IPR041581">
    <property type="entry name" value="Glyoxalase_6"/>
</dbReference>
<organism evidence="2 3">
    <name type="scientific">Streptomyces antnestii</name>
    <dbReference type="NCBI Taxonomy" id="2494256"/>
    <lineage>
        <taxon>Bacteria</taxon>
        <taxon>Bacillati</taxon>
        <taxon>Actinomycetota</taxon>
        <taxon>Actinomycetes</taxon>
        <taxon>Kitasatosporales</taxon>
        <taxon>Streptomycetaceae</taxon>
        <taxon>Streptomyces</taxon>
    </lineage>
</organism>
<protein>
    <submittedName>
        <fullName evidence="2">VOC family protein</fullName>
    </submittedName>
</protein>
<dbReference type="Pfam" id="PF00903">
    <property type="entry name" value="Glyoxalase"/>
    <property type="match status" value="1"/>
</dbReference>
<name>A0A3S2VH17_9ACTN</name>
<dbReference type="Pfam" id="PF18029">
    <property type="entry name" value="Glyoxalase_6"/>
    <property type="match status" value="1"/>
</dbReference>
<dbReference type="Proteomes" id="UP000283128">
    <property type="component" value="Unassembled WGS sequence"/>
</dbReference>
<dbReference type="OrthoDB" id="9793039at2"/>
<dbReference type="InterPro" id="IPR052164">
    <property type="entry name" value="Anthracycline_SecMetBiosynth"/>
</dbReference>
<comment type="caution">
    <text evidence="2">The sequence shown here is derived from an EMBL/GenBank/DDBJ whole genome shotgun (WGS) entry which is preliminary data.</text>
</comment>